<evidence type="ECO:0000313" key="13">
    <source>
        <dbReference type="Proteomes" id="UP000678895"/>
    </source>
</evidence>
<dbReference type="PROSITE" id="PS01124">
    <property type="entry name" value="HTH_ARAC_FAMILY_2"/>
    <property type="match status" value="1"/>
</dbReference>
<keyword evidence="6" id="KW-0238">DNA-binding</keyword>
<dbReference type="Gene3D" id="3.40.50.2300">
    <property type="match status" value="1"/>
</dbReference>
<dbReference type="CDD" id="cd17536">
    <property type="entry name" value="REC_YesN-like"/>
    <property type="match status" value="1"/>
</dbReference>
<evidence type="ECO:0000256" key="4">
    <source>
        <dbReference type="ARBA" id="ARBA00023012"/>
    </source>
</evidence>
<keyword evidence="2" id="KW-0963">Cytoplasm</keyword>
<comment type="subcellular location">
    <subcellularLocation>
        <location evidence="1">Cytoplasm</location>
    </subcellularLocation>
</comment>
<evidence type="ECO:0000256" key="9">
    <source>
        <dbReference type="SAM" id="MobiDB-lite"/>
    </source>
</evidence>
<dbReference type="Pfam" id="PF00072">
    <property type="entry name" value="Response_reg"/>
    <property type="match status" value="1"/>
</dbReference>
<evidence type="ECO:0008006" key="14">
    <source>
        <dbReference type="Google" id="ProtNLM"/>
    </source>
</evidence>
<feature type="domain" description="Response regulatory" evidence="11">
    <location>
        <begin position="19"/>
        <end position="136"/>
    </location>
</feature>
<evidence type="ECO:0000256" key="1">
    <source>
        <dbReference type="ARBA" id="ARBA00004496"/>
    </source>
</evidence>
<feature type="region of interest" description="Disordered" evidence="9">
    <location>
        <begin position="532"/>
        <end position="552"/>
    </location>
</feature>
<dbReference type="PANTHER" id="PTHR42713:SF3">
    <property type="entry name" value="TRANSCRIPTIONAL REGULATORY PROTEIN HPTR"/>
    <property type="match status" value="1"/>
</dbReference>
<evidence type="ECO:0000313" key="12">
    <source>
        <dbReference type="EMBL" id="GIO40414.1"/>
    </source>
</evidence>
<comment type="caution">
    <text evidence="12">The sequence shown here is derived from an EMBL/GenBank/DDBJ whole genome shotgun (WGS) entry which is preliminary data.</text>
</comment>
<dbReference type="InterPro" id="IPR018060">
    <property type="entry name" value="HTH_AraC"/>
</dbReference>
<keyword evidence="7" id="KW-0804">Transcription</keyword>
<dbReference type="SUPFAM" id="SSF52172">
    <property type="entry name" value="CheY-like"/>
    <property type="match status" value="1"/>
</dbReference>
<dbReference type="PANTHER" id="PTHR42713">
    <property type="entry name" value="HISTIDINE KINASE-RELATED"/>
    <property type="match status" value="1"/>
</dbReference>
<dbReference type="SMART" id="SM00342">
    <property type="entry name" value="HTH_ARAC"/>
    <property type="match status" value="1"/>
</dbReference>
<keyword evidence="13" id="KW-1185">Reference proteome</keyword>
<evidence type="ECO:0000256" key="7">
    <source>
        <dbReference type="ARBA" id="ARBA00023163"/>
    </source>
</evidence>
<evidence type="ECO:0000259" key="11">
    <source>
        <dbReference type="PROSITE" id="PS50110"/>
    </source>
</evidence>
<sequence>MSPDFEARMTFVGENNRIKMLIVDDEAVIREGLRYTIDWVELGVEVVGEAREGREALRLVEQHGVDLVLSDIRMDGMDGLELAEQLRLHHSHVQVVMISGYEDFSYARQAIRLGVNDYLLKPVDIEELTAVVGRIVQRICQKDKQGAMQDIQLWLSGTARHGLAYGQEPPASLRGVQFRILATQFAEFHQRFASVKGESYEQVQRSWLESLRQSLERQSLRAFSVFDHENLLITLLVADEELELGEWDELLDRAVTALSPDGEGHIYGGASRIYAHLEETAECCAEAIRLLGLHVLGQGQVLTAGCYDKLMRERKLPGLDIADTVQQLVAALFKQDQQEVQALVAGMFGFFRDSGYLLPEIWKIYEEVFALLRQRLRQSGMTGLDYGHPGQPDPNIYNSYAGLEAVVMEDMQALQQLIDKTGMDKSYWVVEKAKKFIIDHYRTDLKASEVAAWLKITPSYFSYIFKQSTGRGFTEYMNEMRIEQAKDLLATTHDKVFEIADKVGYKEYKYFVSVFKLHTGMTPKEYRGLRVGKDAAAESAETQERNPSAEDK</sequence>
<dbReference type="Gene3D" id="1.10.10.60">
    <property type="entry name" value="Homeodomain-like"/>
    <property type="match status" value="2"/>
</dbReference>
<dbReference type="PROSITE" id="PS00041">
    <property type="entry name" value="HTH_ARAC_FAMILY_1"/>
    <property type="match status" value="1"/>
</dbReference>
<keyword evidence="3 8" id="KW-0597">Phosphoprotein</keyword>
<evidence type="ECO:0000259" key="10">
    <source>
        <dbReference type="PROSITE" id="PS01124"/>
    </source>
</evidence>
<feature type="domain" description="HTH araC/xylS-type" evidence="10">
    <location>
        <begin position="431"/>
        <end position="529"/>
    </location>
</feature>
<dbReference type="Proteomes" id="UP000678895">
    <property type="component" value="Unassembled WGS sequence"/>
</dbReference>
<dbReference type="InterPro" id="IPR009057">
    <property type="entry name" value="Homeodomain-like_sf"/>
</dbReference>
<dbReference type="InterPro" id="IPR051552">
    <property type="entry name" value="HptR"/>
</dbReference>
<evidence type="ECO:0000256" key="6">
    <source>
        <dbReference type="ARBA" id="ARBA00023125"/>
    </source>
</evidence>
<keyword evidence="5" id="KW-0805">Transcription regulation</keyword>
<dbReference type="AlphaFoldDB" id="A0A919XWT0"/>
<dbReference type="Pfam" id="PF12833">
    <property type="entry name" value="HTH_18"/>
    <property type="match status" value="1"/>
</dbReference>
<dbReference type="PRINTS" id="PR00032">
    <property type="entry name" value="HTHARAC"/>
</dbReference>
<dbReference type="InterPro" id="IPR018062">
    <property type="entry name" value="HTH_AraC-typ_CS"/>
</dbReference>
<evidence type="ECO:0000256" key="5">
    <source>
        <dbReference type="ARBA" id="ARBA00023015"/>
    </source>
</evidence>
<dbReference type="GO" id="GO:0043565">
    <property type="term" value="F:sequence-specific DNA binding"/>
    <property type="evidence" value="ECO:0007669"/>
    <property type="project" value="InterPro"/>
</dbReference>
<dbReference type="GO" id="GO:0000160">
    <property type="term" value="P:phosphorelay signal transduction system"/>
    <property type="evidence" value="ECO:0007669"/>
    <property type="project" value="UniProtKB-KW"/>
</dbReference>
<gene>
    <name evidence="12" type="ORF">J41TS4_01720</name>
</gene>
<evidence type="ECO:0000256" key="8">
    <source>
        <dbReference type="PROSITE-ProRule" id="PRU00169"/>
    </source>
</evidence>
<dbReference type="RefSeq" id="WP_301624166.1">
    <property type="nucleotide sequence ID" value="NZ_BORS01000001.1"/>
</dbReference>
<protein>
    <recommendedName>
        <fullName evidence="14">Response regulator</fullName>
    </recommendedName>
</protein>
<proteinExistence type="predicted"/>
<dbReference type="GO" id="GO:0003700">
    <property type="term" value="F:DNA-binding transcription factor activity"/>
    <property type="evidence" value="ECO:0007669"/>
    <property type="project" value="InterPro"/>
</dbReference>
<name>A0A919XWT0_9BACL</name>
<accession>A0A919XWT0</accession>
<dbReference type="InterPro" id="IPR001789">
    <property type="entry name" value="Sig_transdc_resp-reg_receiver"/>
</dbReference>
<evidence type="ECO:0000256" key="3">
    <source>
        <dbReference type="ARBA" id="ARBA00022553"/>
    </source>
</evidence>
<reference evidence="12" key="1">
    <citation type="submission" date="2021-03" db="EMBL/GenBank/DDBJ databases">
        <title>Antimicrobial resistance genes in bacteria isolated from Japanese honey, and their potential for conferring macrolide and lincosamide resistance in the American foulbrood pathogen Paenibacillus larvae.</title>
        <authorList>
            <person name="Okamoto M."/>
            <person name="Kumagai M."/>
            <person name="Kanamori H."/>
            <person name="Takamatsu D."/>
        </authorList>
    </citation>
    <scope>NUCLEOTIDE SEQUENCE</scope>
    <source>
        <strain evidence="12">J41TS4</strain>
    </source>
</reference>
<dbReference type="GO" id="GO:0005737">
    <property type="term" value="C:cytoplasm"/>
    <property type="evidence" value="ECO:0007669"/>
    <property type="project" value="UniProtKB-SubCell"/>
</dbReference>
<dbReference type="SUPFAM" id="SSF46689">
    <property type="entry name" value="Homeodomain-like"/>
    <property type="match status" value="2"/>
</dbReference>
<keyword evidence="4" id="KW-0902">Two-component regulatory system</keyword>
<dbReference type="PROSITE" id="PS50110">
    <property type="entry name" value="RESPONSE_REGULATORY"/>
    <property type="match status" value="1"/>
</dbReference>
<dbReference type="SMART" id="SM00448">
    <property type="entry name" value="REC"/>
    <property type="match status" value="1"/>
</dbReference>
<dbReference type="EMBL" id="BORS01000001">
    <property type="protein sequence ID" value="GIO40414.1"/>
    <property type="molecule type" value="Genomic_DNA"/>
</dbReference>
<organism evidence="12 13">
    <name type="scientific">Paenibacillus apis</name>
    <dbReference type="NCBI Taxonomy" id="1792174"/>
    <lineage>
        <taxon>Bacteria</taxon>
        <taxon>Bacillati</taxon>
        <taxon>Bacillota</taxon>
        <taxon>Bacilli</taxon>
        <taxon>Bacillales</taxon>
        <taxon>Paenibacillaceae</taxon>
        <taxon>Paenibacillus</taxon>
    </lineage>
</organism>
<evidence type="ECO:0000256" key="2">
    <source>
        <dbReference type="ARBA" id="ARBA00022490"/>
    </source>
</evidence>
<dbReference type="InterPro" id="IPR020449">
    <property type="entry name" value="Tscrpt_reg_AraC-type_HTH"/>
</dbReference>
<feature type="modified residue" description="4-aspartylphosphate" evidence="8">
    <location>
        <position position="71"/>
    </location>
</feature>
<dbReference type="InterPro" id="IPR011006">
    <property type="entry name" value="CheY-like_superfamily"/>
</dbReference>